<dbReference type="InterPro" id="IPR011990">
    <property type="entry name" value="TPR-like_helical_dom_sf"/>
</dbReference>
<accession>A0ABW5JZG5</accession>
<dbReference type="SMART" id="SM00028">
    <property type="entry name" value="TPR"/>
    <property type="match status" value="5"/>
</dbReference>
<gene>
    <name evidence="9" type="ORF">ACFSSB_06460</name>
</gene>
<dbReference type="Pfam" id="PF13424">
    <property type="entry name" value="TPR_12"/>
    <property type="match status" value="1"/>
</dbReference>
<evidence type="ECO:0000313" key="9">
    <source>
        <dbReference type="EMBL" id="MFD2541958.1"/>
    </source>
</evidence>
<keyword evidence="9" id="KW-0547">Nucleotide-binding</keyword>
<sequence>MANLHLHEKVNLLLNSAYSKRSNNIQQSIALAQNALQLSKELNDTSLIVKSLEQLSFFYMIISDFVNSKKHAKEAIIHYTAINNELGIANTKYTIASIHYKTDNYHKGLIYLIEALKIYKKHNKFKNISKVEKAIGTAYEFIGDYSNAFTYYKHAVRNAQKAKCISLEANALNNLSGLLVKNKKYNAAMKMITHSMKLKKQSGDARGYGFAIYGRGKVHLALGDYKNSEIDFLQAIDTFNQVIEVIGACMVYNKLGRLYYKINDLQKSKETVQKGLELSVAYNLSMTKVKGYHLLYKIYKRKNKIKKSFKYLELYLSEKEATMNTQTKHVMENYNMINKMNVLEKEALHQREKQKIIDKKNKGEQQALKLKQEFLSVMSHEIRTPLNAMTTIASILEDQVVGENKKLLKSLQFASNNLINIVNNVLDFTKLDAKKTVLEEDNTNLNNLCNYIVNLHSNVAKQKGLELVLINTIPKTRNYLLDETKLTQIISNLISNAIKFTEKGKVILTLKLKKEEEKQDTILISIKDTGEGISKENCKKIFTSFSQIKPVMTRKQGGTGLGLAIVKKLVKLHQSKIYVKSKEHEGSEFYFTLELEKTTPTPAANKPIFEQLKDKKVLLAEDTIMNAILIKKVLLKWGVTTEHVANGKIAVEYAKVKKYDFILMDLHMPEINGIDATKLIKSNKDNINSNTPIFAITADVMTTQNKEYTGLFNAILWKPLDIEKLYKALTTNKTLQLESTLV</sequence>
<dbReference type="SUPFAM" id="SSF48452">
    <property type="entry name" value="TPR-like"/>
    <property type="match status" value="2"/>
</dbReference>
<dbReference type="Pfam" id="PF00072">
    <property type="entry name" value="Response_reg"/>
    <property type="match status" value="1"/>
</dbReference>
<dbReference type="InterPro" id="IPR001789">
    <property type="entry name" value="Sig_transdc_resp-reg_receiver"/>
</dbReference>
<dbReference type="SUPFAM" id="SSF52172">
    <property type="entry name" value="CheY-like"/>
    <property type="match status" value="1"/>
</dbReference>
<comment type="caution">
    <text evidence="9">The sequence shown here is derived from an EMBL/GenBank/DDBJ whole genome shotgun (WGS) entry which is preliminary data.</text>
</comment>
<comment type="catalytic activity">
    <reaction evidence="1">
        <text>ATP + protein L-histidine = ADP + protein N-phospho-L-histidine.</text>
        <dbReference type="EC" id="2.7.13.3"/>
    </reaction>
</comment>
<evidence type="ECO:0000313" key="10">
    <source>
        <dbReference type="Proteomes" id="UP001597467"/>
    </source>
</evidence>
<dbReference type="Pfam" id="PF00512">
    <property type="entry name" value="HisKA"/>
    <property type="match status" value="1"/>
</dbReference>
<dbReference type="InterPro" id="IPR004358">
    <property type="entry name" value="Sig_transdc_His_kin-like_C"/>
</dbReference>
<feature type="modified residue" description="4-aspartylphosphate" evidence="6">
    <location>
        <position position="665"/>
    </location>
</feature>
<dbReference type="InterPro" id="IPR036097">
    <property type="entry name" value="HisK_dim/P_sf"/>
</dbReference>
<dbReference type="SUPFAM" id="SSF55874">
    <property type="entry name" value="ATPase domain of HSP90 chaperone/DNA topoisomerase II/histidine kinase"/>
    <property type="match status" value="1"/>
</dbReference>
<evidence type="ECO:0000256" key="5">
    <source>
        <dbReference type="ARBA" id="ARBA00022777"/>
    </source>
</evidence>
<reference evidence="10" key="1">
    <citation type="journal article" date="2019" name="Int. J. Syst. Evol. Microbiol.">
        <title>The Global Catalogue of Microorganisms (GCM) 10K type strain sequencing project: providing services to taxonomists for standard genome sequencing and annotation.</title>
        <authorList>
            <consortium name="The Broad Institute Genomics Platform"/>
            <consortium name="The Broad Institute Genome Sequencing Center for Infectious Disease"/>
            <person name="Wu L."/>
            <person name="Ma J."/>
        </authorList>
    </citation>
    <scope>NUCLEOTIDE SEQUENCE [LARGE SCALE GENOMIC DNA]</scope>
    <source>
        <strain evidence="10">KCTC 42808</strain>
    </source>
</reference>
<dbReference type="Gene3D" id="1.10.287.130">
    <property type="match status" value="1"/>
</dbReference>
<dbReference type="InterPro" id="IPR011006">
    <property type="entry name" value="CheY-like_superfamily"/>
</dbReference>
<dbReference type="RefSeq" id="WP_379902231.1">
    <property type="nucleotide sequence ID" value="NZ_JBHULM010000009.1"/>
</dbReference>
<feature type="domain" description="Histidine kinase" evidence="7">
    <location>
        <begin position="377"/>
        <end position="597"/>
    </location>
</feature>
<keyword evidence="3 6" id="KW-0597">Phosphoprotein</keyword>
<dbReference type="InterPro" id="IPR003594">
    <property type="entry name" value="HATPase_dom"/>
</dbReference>
<keyword evidence="10" id="KW-1185">Reference proteome</keyword>
<keyword evidence="9" id="KW-0067">ATP-binding</keyword>
<dbReference type="CDD" id="cd16922">
    <property type="entry name" value="HATPase_EvgS-ArcB-TorS-like"/>
    <property type="match status" value="1"/>
</dbReference>
<dbReference type="SMART" id="SM00448">
    <property type="entry name" value="REC"/>
    <property type="match status" value="1"/>
</dbReference>
<evidence type="ECO:0000259" key="8">
    <source>
        <dbReference type="PROSITE" id="PS50110"/>
    </source>
</evidence>
<dbReference type="InterPro" id="IPR019734">
    <property type="entry name" value="TPR_rpt"/>
</dbReference>
<keyword evidence="5" id="KW-0418">Kinase</keyword>
<dbReference type="SUPFAM" id="SSF47384">
    <property type="entry name" value="Homodimeric domain of signal transducing histidine kinase"/>
    <property type="match status" value="1"/>
</dbReference>
<organism evidence="9 10">
    <name type="scientific">Lacinutrix gracilariae</name>
    <dbReference type="NCBI Taxonomy" id="1747198"/>
    <lineage>
        <taxon>Bacteria</taxon>
        <taxon>Pseudomonadati</taxon>
        <taxon>Bacteroidota</taxon>
        <taxon>Flavobacteriia</taxon>
        <taxon>Flavobacteriales</taxon>
        <taxon>Flavobacteriaceae</taxon>
        <taxon>Lacinutrix</taxon>
    </lineage>
</organism>
<keyword evidence="4" id="KW-0808">Transferase</keyword>
<evidence type="ECO:0000256" key="2">
    <source>
        <dbReference type="ARBA" id="ARBA00012438"/>
    </source>
</evidence>
<dbReference type="SMART" id="SM00388">
    <property type="entry name" value="HisKA"/>
    <property type="match status" value="1"/>
</dbReference>
<evidence type="ECO:0000259" key="7">
    <source>
        <dbReference type="PROSITE" id="PS50109"/>
    </source>
</evidence>
<dbReference type="Pfam" id="PF13181">
    <property type="entry name" value="TPR_8"/>
    <property type="match status" value="1"/>
</dbReference>
<dbReference type="Pfam" id="PF02518">
    <property type="entry name" value="HATPase_c"/>
    <property type="match status" value="1"/>
</dbReference>
<dbReference type="PROSITE" id="PS50110">
    <property type="entry name" value="RESPONSE_REGULATORY"/>
    <property type="match status" value="1"/>
</dbReference>
<dbReference type="PRINTS" id="PR00344">
    <property type="entry name" value="BCTRLSENSOR"/>
</dbReference>
<dbReference type="Gene3D" id="1.25.40.10">
    <property type="entry name" value="Tetratricopeptide repeat domain"/>
    <property type="match status" value="2"/>
</dbReference>
<protein>
    <recommendedName>
        <fullName evidence="2">histidine kinase</fullName>
        <ecNumber evidence="2">2.7.13.3</ecNumber>
    </recommendedName>
</protein>
<dbReference type="InterPro" id="IPR036890">
    <property type="entry name" value="HATPase_C_sf"/>
</dbReference>
<dbReference type="InterPro" id="IPR003661">
    <property type="entry name" value="HisK_dim/P_dom"/>
</dbReference>
<dbReference type="Proteomes" id="UP001597467">
    <property type="component" value="Unassembled WGS sequence"/>
</dbReference>
<dbReference type="Gene3D" id="3.40.50.2300">
    <property type="match status" value="1"/>
</dbReference>
<evidence type="ECO:0000256" key="6">
    <source>
        <dbReference type="PROSITE-ProRule" id="PRU00169"/>
    </source>
</evidence>
<dbReference type="GO" id="GO:0005524">
    <property type="term" value="F:ATP binding"/>
    <property type="evidence" value="ECO:0007669"/>
    <property type="project" value="UniProtKB-KW"/>
</dbReference>
<dbReference type="SMART" id="SM00387">
    <property type="entry name" value="HATPase_c"/>
    <property type="match status" value="1"/>
</dbReference>
<dbReference type="Gene3D" id="3.30.565.10">
    <property type="entry name" value="Histidine kinase-like ATPase, C-terminal domain"/>
    <property type="match status" value="1"/>
</dbReference>
<dbReference type="PANTHER" id="PTHR43047:SF72">
    <property type="entry name" value="OSMOSENSING HISTIDINE PROTEIN KINASE SLN1"/>
    <property type="match status" value="1"/>
</dbReference>
<dbReference type="CDD" id="cd17546">
    <property type="entry name" value="REC_hyHK_CKI1_RcsC-like"/>
    <property type="match status" value="1"/>
</dbReference>
<name>A0ABW5JZG5_9FLAO</name>
<evidence type="ECO:0000256" key="4">
    <source>
        <dbReference type="ARBA" id="ARBA00022679"/>
    </source>
</evidence>
<feature type="domain" description="Response regulatory" evidence="8">
    <location>
        <begin position="616"/>
        <end position="733"/>
    </location>
</feature>
<dbReference type="EMBL" id="JBHULM010000009">
    <property type="protein sequence ID" value="MFD2541958.1"/>
    <property type="molecule type" value="Genomic_DNA"/>
</dbReference>
<evidence type="ECO:0000256" key="3">
    <source>
        <dbReference type="ARBA" id="ARBA00022553"/>
    </source>
</evidence>
<dbReference type="PANTHER" id="PTHR43047">
    <property type="entry name" value="TWO-COMPONENT HISTIDINE PROTEIN KINASE"/>
    <property type="match status" value="1"/>
</dbReference>
<dbReference type="CDD" id="cd00082">
    <property type="entry name" value="HisKA"/>
    <property type="match status" value="1"/>
</dbReference>
<dbReference type="EC" id="2.7.13.3" evidence="2"/>
<proteinExistence type="predicted"/>
<dbReference type="PROSITE" id="PS50109">
    <property type="entry name" value="HIS_KIN"/>
    <property type="match status" value="1"/>
</dbReference>
<dbReference type="InterPro" id="IPR005467">
    <property type="entry name" value="His_kinase_dom"/>
</dbReference>
<evidence type="ECO:0000256" key="1">
    <source>
        <dbReference type="ARBA" id="ARBA00000085"/>
    </source>
</evidence>